<dbReference type="PANTHER" id="PTHR12083">
    <property type="entry name" value="BIFUNCTIONAL POLYNUCLEOTIDE PHOSPHATASE/KINASE"/>
    <property type="match status" value="1"/>
</dbReference>
<dbReference type="AlphaFoldDB" id="A0A2P8D1N7"/>
<protein>
    <submittedName>
        <fullName evidence="1">Putative kinase</fullName>
    </submittedName>
</protein>
<dbReference type="GO" id="GO:0006281">
    <property type="term" value="P:DNA repair"/>
    <property type="evidence" value="ECO:0007669"/>
    <property type="project" value="TreeGrafter"/>
</dbReference>
<evidence type="ECO:0000313" key="1">
    <source>
        <dbReference type="EMBL" id="PSK91127.1"/>
    </source>
</evidence>
<comment type="caution">
    <text evidence="1">The sequence shown here is derived from an EMBL/GenBank/DDBJ whole genome shotgun (WGS) entry which is preliminary data.</text>
</comment>
<dbReference type="GO" id="GO:0046403">
    <property type="term" value="F:polynucleotide 3'-phosphatase activity"/>
    <property type="evidence" value="ECO:0007669"/>
    <property type="project" value="TreeGrafter"/>
</dbReference>
<dbReference type="InterPro" id="IPR027417">
    <property type="entry name" value="P-loop_NTPase"/>
</dbReference>
<keyword evidence="1" id="KW-0418">Kinase</keyword>
<keyword evidence="1" id="KW-0808">Transferase</keyword>
<organism evidence="1 2">
    <name type="scientific">Taibaiella chishuiensis</name>
    <dbReference type="NCBI Taxonomy" id="1434707"/>
    <lineage>
        <taxon>Bacteria</taxon>
        <taxon>Pseudomonadati</taxon>
        <taxon>Bacteroidota</taxon>
        <taxon>Chitinophagia</taxon>
        <taxon>Chitinophagales</taxon>
        <taxon>Chitinophagaceae</taxon>
        <taxon>Taibaiella</taxon>
    </lineage>
</organism>
<name>A0A2P8D1N7_9BACT</name>
<dbReference type="OrthoDB" id="8564590at2"/>
<dbReference type="PANTHER" id="PTHR12083:SF9">
    <property type="entry name" value="BIFUNCTIONAL POLYNUCLEOTIDE PHOSPHATASE_KINASE"/>
    <property type="match status" value="1"/>
</dbReference>
<reference evidence="1 2" key="1">
    <citation type="submission" date="2018-03" db="EMBL/GenBank/DDBJ databases">
        <title>Genomic Encyclopedia of Type Strains, Phase III (KMG-III): the genomes of soil and plant-associated and newly described type strains.</title>
        <authorList>
            <person name="Whitman W."/>
        </authorList>
    </citation>
    <scope>NUCLEOTIDE SEQUENCE [LARGE SCALE GENOMIC DNA]</scope>
    <source>
        <strain evidence="1 2">CGMCC 1.12700</strain>
    </source>
</reference>
<accession>A0A2P8D1N7</accession>
<dbReference type="Proteomes" id="UP000240572">
    <property type="component" value="Unassembled WGS sequence"/>
</dbReference>
<dbReference type="Pfam" id="PF13671">
    <property type="entry name" value="AAA_33"/>
    <property type="match status" value="1"/>
</dbReference>
<dbReference type="RefSeq" id="WP_106523866.1">
    <property type="nucleotide sequence ID" value="NZ_PYGD01000006.1"/>
</dbReference>
<evidence type="ECO:0000313" key="2">
    <source>
        <dbReference type="Proteomes" id="UP000240572"/>
    </source>
</evidence>
<proteinExistence type="predicted"/>
<dbReference type="Gene3D" id="3.40.50.300">
    <property type="entry name" value="P-loop containing nucleotide triphosphate hydrolases"/>
    <property type="match status" value="1"/>
</dbReference>
<dbReference type="SUPFAM" id="SSF52540">
    <property type="entry name" value="P-loop containing nucleoside triphosphate hydrolases"/>
    <property type="match status" value="1"/>
</dbReference>
<dbReference type="GO" id="GO:0046404">
    <property type="term" value="F:ATP-dependent polydeoxyribonucleotide 5'-hydroxyl-kinase activity"/>
    <property type="evidence" value="ECO:0007669"/>
    <property type="project" value="TreeGrafter"/>
</dbReference>
<keyword evidence="2" id="KW-1185">Reference proteome</keyword>
<sequence length="148" mass="17492">MEAIIFCGIQATGKSTFYKEHFFRSHVRISLDLVKTRHREERLLEVCLQTQQSFVVDNTNPAKADRSRYIQAARDHKFKVVGYYFRSGIREAMERNKERSGRERIPEVGLKGTFSRLELPDLSEGFDELYYVSIENNRFTVKPWEHEI</sequence>
<gene>
    <name evidence="1" type="ORF">B0I18_106138</name>
</gene>
<dbReference type="GO" id="GO:0003690">
    <property type="term" value="F:double-stranded DNA binding"/>
    <property type="evidence" value="ECO:0007669"/>
    <property type="project" value="TreeGrafter"/>
</dbReference>
<dbReference type="EMBL" id="PYGD01000006">
    <property type="protein sequence ID" value="PSK91127.1"/>
    <property type="molecule type" value="Genomic_DNA"/>
</dbReference>